<proteinExistence type="predicted"/>
<accession>A0ACC2PYA1</accession>
<evidence type="ECO:0000313" key="1">
    <source>
        <dbReference type="EMBL" id="KAJ8688447.1"/>
    </source>
</evidence>
<organism evidence="1 2">
    <name type="scientific">Eretmocerus hayati</name>
    <dbReference type="NCBI Taxonomy" id="131215"/>
    <lineage>
        <taxon>Eukaryota</taxon>
        <taxon>Metazoa</taxon>
        <taxon>Ecdysozoa</taxon>
        <taxon>Arthropoda</taxon>
        <taxon>Hexapoda</taxon>
        <taxon>Insecta</taxon>
        <taxon>Pterygota</taxon>
        <taxon>Neoptera</taxon>
        <taxon>Endopterygota</taxon>
        <taxon>Hymenoptera</taxon>
        <taxon>Apocrita</taxon>
        <taxon>Proctotrupomorpha</taxon>
        <taxon>Chalcidoidea</taxon>
        <taxon>Aphelinidae</taxon>
        <taxon>Aphelininae</taxon>
        <taxon>Eretmocerus</taxon>
    </lineage>
</organism>
<name>A0ACC2PYA1_9HYME</name>
<keyword evidence="2" id="KW-1185">Reference proteome</keyword>
<sequence>MKTVLMLFALLSSMKILIADASRIRGKADIATNETSEVIHTRCIPDQVFMYDHNICFCNGDGTEIYCKRKMYSLLTPELHRNQLQNITIECNSSSHFQIPCKSCICHESGKYAACVRSTCNKQEFLTETPNQCIPGAVFNDKCNGCICGSDGKATCTNLNCRSILFGKLGENGIQCVPKSHSIFGCNVCDCAADGRSMSCNKQGCEPMSFFHEHILNVTLKCTPGSIFNYDCHKCACSDDGMYAMCSGVQCSFRYGEKKAEDTVEKCNPGIIFGNQCNVCVCNSLGKGVCTTLECDIPYRFKYVDILNFATLSET</sequence>
<gene>
    <name evidence="1" type="ORF">QAD02_024242</name>
</gene>
<reference evidence="1" key="1">
    <citation type="submission" date="2023-04" db="EMBL/GenBank/DDBJ databases">
        <title>A chromosome-level genome assembly of the parasitoid wasp Eretmocerus hayati.</title>
        <authorList>
            <person name="Zhong Y."/>
            <person name="Liu S."/>
            <person name="Liu Y."/>
        </authorList>
    </citation>
    <scope>NUCLEOTIDE SEQUENCE</scope>
    <source>
        <strain evidence="1">ZJU_SS_LIU_2023</strain>
    </source>
</reference>
<dbReference type="EMBL" id="CM056741">
    <property type="protein sequence ID" value="KAJ8688447.1"/>
    <property type="molecule type" value="Genomic_DNA"/>
</dbReference>
<dbReference type="Proteomes" id="UP001239111">
    <property type="component" value="Chromosome 1"/>
</dbReference>
<protein>
    <submittedName>
        <fullName evidence="1">Uncharacterized protein</fullName>
    </submittedName>
</protein>
<comment type="caution">
    <text evidence="1">The sequence shown here is derived from an EMBL/GenBank/DDBJ whole genome shotgun (WGS) entry which is preliminary data.</text>
</comment>
<evidence type="ECO:0000313" key="2">
    <source>
        <dbReference type="Proteomes" id="UP001239111"/>
    </source>
</evidence>